<comment type="caution">
    <text evidence="3">The sequence shown here is derived from an EMBL/GenBank/DDBJ whole genome shotgun (WGS) entry which is preliminary data.</text>
</comment>
<organism evidence="3 4">
    <name type="scientific">Patulibacter brassicae</name>
    <dbReference type="NCBI Taxonomy" id="1705717"/>
    <lineage>
        <taxon>Bacteria</taxon>
        <taxon>Bacillati</taxon>
        <taxon>Actinomycetota</taxon>
        <taxon>Thermoleophilia</taxon>
        <taxon>Solirubrobacterales</taxon>
        <taxon>Patulibacteraceae</taxon>
        <taxon>Patulibacter</taxon>
    </lineage>
</organism>
<keyword evidence="2" id="KW-0732">Signal</keyword>
<dbReference type="RefSeq" id="WP_319953795.1">
    <property type="nucleotide sequence ID" value="NZ_JAXAVX010000003.1"/>
</dbReference>
<feature type="region of interest" description="Disordered" evidence="1">
    <location>
        <begin position="233"/>
        <end position="257"/>
    </location>
</feature>
<gene>
    <name evidence="3" type="ORF">SK069_08560</name>
</gene>
<reference evidence="3 4" key="1">
    <citation type="submission" date="2023-11" db="EMBL/GenBank/DDBJ databases">
        <authorList>
            <person name="Xu M."/>
            <person name="Jiang T."/>
        </authorList>
    </citation>
    <scope>NUCLEOTIDE SEQUENCE [LARGE SCALE GENOMIC DNA]</scope>
    <source>
        <strain evidence="3 4">SD</strain>
    </source>
</reference>
<dbReference type="Proteomes" id="UP001277761">
    <property type="component" value="Unassembled WGS sequence"/>
</dbReference>
<proteinExistence type="predicted"/>
<evidence type="ECO:0000256" key="2">
    <source>
        <dbReference type="SAM" id="SignalP"/>
    </source>
</evidence>
<evidence type="ECO:0000256" key="1">
    <source>
        <dbReference type="SAM" id="MobiDB-lite"/>
    </source>
</evidence>
<keyword evidence="4" id="KW-1185">Reference proteome</keyword>
<evidence type="ECO:0000313" key="4">
    <source>
        <dbReference type="Proteomes" id="UP001277761"/>
    </source>
</evidence>
<dbReference type="EMBL" id="JAXAVX010000003">
    <property type="protein sequence ID" value="MDX8151640.1"/>
    <property type="molecule type" value="Genomic_DNA"/>
</dbReference>
<feature type="region of interest" description="Disordered" evidence="1">
    <location>
        <begin position="125"/>
        <end position="151"/>
    </location>
</feature>
<evidence type="ECO:0000313" key="3">
    <source>
        <dbReference type="EMBL" id="MDX8151640.1"/>
    </source>
</evidence>
<protein>
    <submittedName>
        <fullName evidence="3">Uncharacterized protein</fullName>
    </submittedName>
</protein>
<feature type="chain" id="PRO_5046983885" evidence="2">
    <location>
        <begin position="32"/>
        <end position="480"/>
    </location>
</feature>
<accession>A0ABU4VLI2</accession>
<sequence length="480" mass="47687">MHHPSRPAPRLRRAAALTAIAGLALPATAGAALGTAKPGTGDRRPNLVSVTVSGSQAVYRFDRALESGVALTPADFTLVTNAGGPRTASSATVNGSAVRAAFSGDLARMTAGTVAGNAVTTDNQTANDFRNLPDAAPVTTSPSKDGTRGVSSAPRLISVRREGLDGLVYVFDRSITAPAGAGSFRVADAGGDELPATGLSGSASGEVRTQFPPGILDNAVSASVADGAVTASAPNGPGTASTLATIGRAPLPGRTGTRTARADLVSTDLVSASFGFGQGTVVRYVFDQSVVSGLDATRFGLVLANGRRIAAVAGDATANPDDPRVVDVTFRNAVGVQEYAVAATVDEAAFAVSGRPAATSVARDIASLGANEGASAVGWTVTPEVLAVAKTDSNELRVTIDTRLTGAPGPVTLLDAAGQPIGSPLVPAVSSAFQGQPGAKTLVYDVPGGAQALAAARTVVFPAGTFPGALGASLSQVVGL</sequence>
<name>A0ABU4VLI2_9ACTN</name>
<feature type="signal peptide" evidence="2">
    <location>
        <begin position="1"/>
        <end position="31"/>
    </location>
</feature>